<dbReference type="NCBIfam" id="NF033542">
    <property type="entry name" value="transpos_IS110"/>
    <property type="match status" value="1"/>
</dbReference>
<dbReference type="Pfam" id="PF02371">
    <property type="entry name" value="Transposase_20"/>
    <property type="match status" value="1"/>
</dbReference>
<organism evidence="3 4">
    <name type="scientific">Latilactobacillus curvatus</name>
    <name type="common">Lactobacillus curvatus</name>
    <dbReference type="NCBI Taxonomy" id="28038"/>
    <lineage>
        <taxon>Bacteria</taxon>
        <taxon>Bacillati</taxon>
        <taxon>Bacillota</taxon>
        <taxon>Bacilli</taxon>
        <taxon>Lactobacillales</taxon>
        <taxon>Lactobacillaceae</taxon>
        <taxon>Latilactobacillus</taxon>
    </lineage>
</organism>
<reference evidence="3 4" key="1">
    <citation type="submission" date="2018-07" db="EMBL/GenBank/DDBJ databases">
        <title>Lactobacillus curvatus genome sequence.</title>
        <authorList>
            <person name="Prechtl R."/>
        </authorList>
    </citation>
    <scope>NUCLEOTIDE SEQUENCE [LARGE SCALE GENOMIC DNA]</scope>
    <source>
        <strain evidence="3 4">TMW 1.1928</strain>
    </source>
</reference>
<dbReference type="InterPro" id="IPR003346">
    <property type="entry name" value="Transposase_20"/>
</dbReference>
<evidence type="ECO:0000259" key="2">
    <source>
        <dbReference type="Pfam" id="PF02371"/>
    </source>
</evidence>
<evidence type="ECO:0000313" key="3">
    <source>
        <dbReference type="EMBL" id="AXN35804.1"/>
    </source>
</evidence>
<gene>
    <name evidence="3" type="ORF">DT351_05285</name>
</gene>
<name>A0A385ADV6_LATCU</name>
<dbReference type="InterPro" id="IPR047650">
    <property type="entry name" value="Transpos_IS110"/>
</dbReference>
<proteinExistence type="predicted"/>
<dbReference type="Proteomes" id="UP000257607">
    <property type="component" value="Chromosome"/>
</dbReference>
<feature type="domain" description="Transposase IS110-like N-terminal" evidence="1">
    <location>
        <begin position="19"/>
        <end position="173"/>
    </location>
</feature>
<dbReference type="PANTHER" id="PTHR33055">
    <property type="entry name" value="TRANSPOSASE FOR INSERTION SEQUENCE ELEMENT IS1111A"/>
    <property type="match status" value="1"/>
</dbReference>
<sequence length="423" mass="48454">MPLKDSGLVRIKLVICRSEKIDACFMTDDSNLSILNRLSVANDLNGASEIKALILKHHAEVSFEQIVIGMESTSLYSFHPAMFFQEDADLNALPTVVTVENPFKIKQYSRVFDEDKTDTNDAMRIADYLRIQRFTTSPIKEEKYMALQRLTRTRYQLVTELVTVKQHFLENLTYKCNTLSKELKSESTGIFSATIVHLMTENYSLDELANLPLEDFVQLIQNVGRSNFKNPEKLVKTIQRAIKNSYQLPRLMNESIDIILSTLVVQMRSLQQSIKQIDKGIEKLVEIIPEYQCLTSVPGIGKVYAAGILAEVGQIERFDDQAKVAKYAGLSWKVKQSGNYQSEVTPLTKQGNHYLRYYLVEAANSVKNHLPEYTAFYKKKYTETPINKHRRAIVLTARKFVRLVDALLRNHQLYTPPKSVLKE</sequence>
<protein>
    <submittedName>
        <fullName evidence="3">IS110 family transposase</fullName>
    </submittedName>
</protein>
<dbReference type="AlphaFoldDB" id="A0A385ADV6"/>
<dbReference type="GO" id="GO:0004803">
    <property type="term" value="F:transposase activity"/>
    <property type="evidence" value="ECO:0007669"/>
    <property type="project" value="InterPro"/>
</dbReference>
<feature type="domain" description="Transposase IS116/IS110/IS902 C-terminal" evidence="2">
    <location>
        <begin position="292"/>
        <end position="378"/>
    </location>
</feature>
<dbReference type="EMBL" id="CP031003">
    <property type="protein sequence ID" value="AXN35804.1"/>
    <property type="molecule type" value="Genomic_DNA"/>
</dbReference>
<dbReference type="Pfam" id="PF01548">
    <property type="entry name" value="DEDD_Tnp_IS110"/>
    <property type="match status" value="1"/>
</dbReference>
<accession>A0A385ADV6</accession>
<dbReference type="PANTHER" id="PTHR33055:SF13">
    <property type="entry name" value="TRANSPOSASE"/>
    <property type="match status" value="1"/>
</dbReference>
<dbReference type="GO" id="GO:0003677">
    <property type="term" value="F:DNA binding"/>
    <property type="evidence" value="ECO:0007669"/>
    <property type="project" value="InterPro"/>
</dbReference>
<evidence type="ECO:0000313" key="4">
    <source>
        <dbReference type="Proteomes" id="UP000257607"/>
    </source>
</evidence>
<dbReference type="InterPro" id="IPR002525">
    <property type="entry name" value="Transp_IS110-like_N"/>
</dbReference>
<dbReference type="GO" id="GO:0006313">
    <property type="term" value="P:DNA transposition"/>
    <property type="evidence" value="ECO:0007669"/>
    <property type="project" value="InterPro"/>
</dbReference>
<evidence type="ECO:0000259" key="1">
    <source>
        <dbReference type="Pfam" id="PF01548"/>
    </source>
</evidence>